<proteinExistence type="predicted"/>
<sequence length="386" mass="38907">MSNTFPKAPVGASSIAGGTTTVLQITNDSVTSLSGAATKIPSSVTAVAVDVTVAAQTGSGYVTAYADGTQHPLTSSTNYTAGNTATGYQIVPVGADGRIDLYNQGSASDTVALIVDLTGYFTSDATLAGDQTYTPLATATRALDTRAGVANTNLSATGLVAANTAFTLQIGNTNGIPANATAVAVNLTTAGQTGNGYLVAYPTGGTAPLLTSLTYRTTNAVGVASMAADVPLSSTGSMTIANHGSTANVIVDIAGYYTNGTTGQKYHTVNPTRMVDTRNGTGALAIAPMPAMNNYVTAPASIQQITTATRPTLVTVLTVTDNPQTGTVIAYPSDGTRPTTSNLNWVAATSTANLALTPASATDQITVYNHSSGTADLVIDCSGYFN</sequence>
<dbReference type="RefSeq" id="WP_380550366.1">
    <property type="nucleotide sequence ID" value="NZ_JBHEZY010000002.1"/>
</dbReference>
<gene>
    <name evidence="1" type="ORF">ACEZDB_08050</name>
</gene>
<comment type="caution">
    <text evidence="1">The sequence shown here is derived from an EMBL/GenBank/DDBJ whole genome shotgun (WGS) entry which is preliminary data.</text>
</comment>
<name>A0ABV6WX44_9ACTN</name>
<reference evidence="1 2" key="1">
    <citation type="submission" date="2024-09" db="EMBL/GenBank/DDBJ databases">
        <authorList>
            <person name="Lee S.D."/>
        </authorList>
    </citation>
    <scope>NUCLEOTIDE SEQUENCE [LARGE SCALE GENOMIC DNA]</scope>
    <source>
        <strain evidence="1 2">N1-3</strain>
    </source>
</reference>
<dbReference type="Proteomes" id="UP001592530">
    <property type="component" value="Unassembled WGS sequence"/>
</dbReference>
<evidence type="ECO:0000313" key="1">
    <source>
        <dbReference type="EMBL" id="MFC1430615.1"/>
    </source>
</evidence>
<organism evidence="1 2">
    <name type="scientific">Streptacidiphilus alkalitolerans</name>
    <dbReference type="NCBI Taxonomy" id="3342712"/>
    <lineage>
        <taxon>Bacteria</taxon>
        <taxon>Bacillati</taxon>
        <taxon>Actinomycetota</taxon>
        <taxon>Actinomycetes</taxon>
        <taxon>Kitasatosporales</taxon>
        <taxon>Streptomycetaceae</taxon>
        <taxon>Streptacidiphilus</taxon>
    </lineage>
</organism>
<dbReference type="EMBL" id="JBHEZY010000002">
    <property type="protein sequence ID" value="MFC1430615.1"/>
    <property type="molecule type" value="Genomic_DNA"/>
</dbReference>
<protein>
    <submittedName>
        <fullName evidence="1">Uncharacterized protein</fullName>
    </submittedName>
</protein>
<accession>A0ABV6WX44</accession>
<evidence type="ECO:0000313" key="2">
    <source>
        <dbReference type="Proteomes" id="UP001592530"/>
    </source>
</evidence>